<reference evidence="6" key="1">
    <citation type="submission" date="2022-12" db="EMBL/GenBank/DDBJ databases">
        <title>Draft genome assemblies for two species of Escallonia (Escalloniales).</title>
        <authorList>
            <person name="Chanderbali A."/>
            <person name="Dervinis C."/>
            <person name="Anghel I."/>
            <person name="Soltis D."/>
            <person name="Soltis P."/>
            <person name="Zapata F."/>
        </authorList>
    </citation>
    <scope>NUCLEOTIDE SEQUENCE</scope>
    <source>
        <strain evidence="6">UCBG64.0493</strain>
        <tissue evidence="6">Leaf</tissue>
    </source>
</reference>
<dbReference type="AlphaFoldDB" id="A0AA88VVK1"/>
<protein>
    <recommendedName>
        <fullName evidence="8">Retrovirus-related Pol polyprotein from transposon TNT 1-94</fullName>
    </recommendedName>
</protein>
<dbReference type="EMBL" id="JAVXUP010001231">
    <property type="protein sequence ID" value="KAK3014299.1"/>
    <property type="molecule type" value="Genomic_DNA"/>
</dbReference>
<dbReference type="Gene3D" id="3.30.420.10">
    <property type="entry name" value="Ribonuclease H-like superfamily/Ribonuclease H"/>
    <property type="match status" value="1"/>
</dbReference>
<dbReference type="InterPro" id="IPR013103">
    <property type="entry name" value="RVT_2"/>
</dbReference>
<accession>A0AA88VVK1</accession>
<evidence type="ECO:0000256" key="3">
    <source>
        <dbReference type="SAM" id="MobiDB-lite"/>
    </source>
</evidence>
<proteinExistence type="predicted"/>
<keyword evidence="2" id="KW-0378">Hydrolase</keyword>
<dbReference type="GO" id="GO:0016787">
    <property type="term" value="F:hydrolase activity"/>
    <property type="evidence" value="ECO:0007669"/>
    <property type="project" value="UniProtKB-KW"/>
</dbReference>
<feature type="domain" description="Reverse transcriptase Ty1/copia-type" evidence="4">
    <location>
        <begin position="192"/>
        <end position="264"/>
    </location>
</feature>
<dbReference type="Pfam" id="PF25597">
    <property type="entry name" value="SH3_retrovirus"/>
    <property type="match status" value="1"/>
</dbReference>
<dbReference type="InterPro" id="IPR036397">
    <property type="entry name" value="RNaseH_sf"/>
</dbReference>
<evidence type="ECO:0000313" key="6">
    <source>
        <dbReference type="EMBL" id="KAK3014299.1"/>
    </source>
</evidence>
<evidence type="ECO:0000259" key="4">
    <source>
        <dbReference type="Pfam" id="PF07727"/>
    </source>
</evidence>
<dbReference type="InterPro" id="IPR057670">
    <property type="entry name" value="SH3_retrovirus"/>
</dbReference>
<name>A0AA88VVK1_9ASTE</name>
<dbReference type="InterPro" id="IPR039537">
    <property type="entry name" value="Retrotran_Ty1/copia-like"/>
</dbReference>
<dbReference type="InterPro" id="IPR012337">
    <property type="entry name" value="RNaseH-like_sf"/>
</dbReference>
<evidence type="ECO:0000313" key="7">
    <source>
        <dbReference type="Proteomes" id="UP001188597"/>
    </source>
</evidence>
<evidence type="ECO:0000259" key="5">
    <source>
        <dbReference type="Pfam" id="PF25597"/>
    </source>
</evidence>
<gene>
    <name evidence="6" type="ORF">RJ639_008817</name>
</gene>
<dbReference type="GO" id="GO:0003676">
    <property type="term" value="F:nucleic acid binding"/>
    <property type="evidence" value="ECO:0007669"/>
    <property type="project" value="InterPro"/>
</dbReference>
<comment type="caution">
    <text evidence="6">The sequence shown here is derived from an EMBL/GenBank/DDBJ whole genome shotgun (WGS) entry which is preliminary data.</text>
</comment>
<dbReference type="PANTHER" id="PTHR42648">
    <property type="entry name" value="TRANSPOSASE, PUTATIVE-RELATED"/>
    <property type="match status" value="1"/>
</dbReference>
<dbReference type="Pfam" id="PF07727">
    <property type="entry name" value="RVT_2"/>
    <property type="match status" value="1"/>
</dbReference>
<keyword evidence="7" id="KW-1185">Reference proteome</keyword>
<evidence type="ECO:0000256" key="1">
    <source>
        <dbReference type="ARBA" id="ARBA00022723"/>
    </source>
</evidence>
<organism evidence="6 7">
    <name type="scientific">Escallonia herrerae</name>
    <dbReference type="NCBI Taxonomy" id="1293975"/>
    <lineage>
        <taxon>Eukaryota</taxon>
        <taxon>Viridiplantae</taxon>
        <taxon>Streptophyta</taxon>
        <taxon>Embryophyta</taxon>
        <taxon>Tracheophyta</taxon>
        <taxon>Spermatophyta</taxon>
        <taxon>Magnoliopsida</taxon>
        <taxon>eudicotyledons</taxon>
        <taxon>Gunneridae</taxon>
        <taxon>Pentapetalae</taxon>
        <taxon>asterids</taxon>
        <taxon>campanulids</taxon>
        <taxon>Escalloniales</taxon>
        <taxon>Escalloniaceae</taxon>
        <taxon>Escallonia</taxon>
    </lineage>
</organism>
<evidence type="ECO:0000256" key="2">
    <source>
        <dbReference type="ARBA" id="ARBA00022801"/>
    </source>
</evidence>
<dbReference type="PANTHER" id="PTHR42648:SF28">
    <property type="entry name" value="TRANSPOSON-ENCODED PROTEIN WITH RIBONUCLEASE H-LIKE AND RETROVIRUS ZINC FINGER-LIKE DOMAINS"/>
    <property type="match status" value="1"/>
</dbReference>
<dbReference type="SUPFAM" id="SSF53098">
    <property type="entry name" value="Ribonuclease H-like"/>
    <property type="match status" value="1"/>
</dbReference>
<sequence length="270" mass="30917">MKRQYLALLNKNGIAERMNCTIDEKARCMLKMANFPKLFWGESIRTACYLINRSSSAPLNFDIPERVSIRQNVSYSYLKVFGCKAFAHVPKEKRLKLDDKAIPCIYIGYGYDEFGYPEKKEIIRSKDVVFYEHEILTDSKSINPKVMADGVFRFTPISSQLDTLTDGGAQSHKDKDNGLKSMQEKMSSLQKNSTYEFVELPKGRKALMTKWVFKLKKDDNKLVKYKARMVVKSFGQKKGIDFNEIFSLVVKMSSIHVSLGLAASLDLELE</sequence>
<evidence type="ECO:0008006" key="8">
    <source>
        <dbReference type="Google" id="ProtNLM"/>
    </source>
</evidence>
<dbReference type="GO" id="GO:0046872">
    <property type="term" value="F:metal ion binding"/>
    <property type="evidence" value="ECO:0007669"/>
    <property type="project" value="UniProtKB-KW"/>
</dbReference>
<dbReference type="Proteomes" id="UP001188597">
    <property type="component" value="Unassembled WGS sequence"/>
</dbReference>
<feature type="domain" description="Retroviral polymerase SH3-like" evidence="5">
    <location>
        <begin position="83"/>
        <end position="141"/>
    </location>
</feature>
<feature type="region of interest" description="Disordered" evidence="3">
    <location>
        <begin position="164"/>
        <end position="183"/>
    </location>
</feature>
<keyword evidence="1" id="KW-0479">Metal-binding</keyword>